<evidence type="ECO:0000313" key="5">
    <source>
        <dbReference type="Proteomes" id="UP000610960"/>
    </source>
</evidence>
<dbReference type="EMBL" id="BMNL01000002">
    <property type="protein sequence ID" value="GGP20988.1"/>
    <property type="molecule type" value="Genomic_DNA"/>
</dbReference>
<evidence type="ECO:0000259" key="3">
    <source>
        <dbReference type="PROSITE" id="PS50893"/>
    </source>
</evidence>
<protein>
    <submittedName>
        <fullName evidence="4">ABC transporter</fullName>
    </submittedName>
</protein>
<dbReference type="RefSeq" id="WP_188596430.1">
    <property type="nucleotide sequence ID" value="NZ_BMNL01000002.1"/>
</dbReference>
<evidence type="ECO:0000313" key="4">
    <source>
        <dbReference type="EMBL" id="GGP20988.1"/>
    </source>
</evidence>
<evidence type="ECO:0000256" key="2">
    <source>
        <dbReference type="ARBA" id="ARBA00022840"/>
    </source>
</evidence>
<dbReference type="SMART" id="SM00382">
    <property type="entry name" value="AAA"/>
    <property type="match status" value="1"/>
</dbReference>
<dbReference type="PROSITE" id="PS50893">
    <property type="entry name" value="ABC_TRANSPORTER_2"/>
    <property type="match status" value="1"/>
</dbReference>
<name>A0A830GW14_9CREN</name>
<comment type="caution">
    <text evidence="4">The sequence shown here is derived from an EMBL/GenBank/DDBJ whole genome shotgun (WGS) entry which is preliminary data.</text>
</comment>
<dbReference type="GO" id="GO:0016887">
    <property type="term" value="F:ATP hydrolysis activity"/>
    <property type="evidence" value="ECO:0007669"/>
    <property type="project" value="InterPro"/>
</dbReference>
<evidence type="ECO:0000256" key="1">
    <source>
        <dbReference type="ARBA" id="ARBA00022741"/>
    </source>
</evidence>
<dbReference type="AlphaFoldDB" id="A0A830GW14"/>
<gene>
    <name evidence="4" type="ORF">GCM10007981_11280</name>
</gene>
<dbReference type="PANTHER" id="PTHR43850:SF2">
    <property type="entry name" value="ABC TRANSPORTER ATP-BINDING PROTEIN MA_4021-RELATED"/>
    <property type="match status" value="1"/>
</dbReference>
<keyword evidence="2" id="KW-0067">ATP-binding</keyword>
<dbReference type="SUPFAM" id="SSF52540">
    <property type="entry name" value="P-loop containing nucleoside triphosphate hydrolases"/>
    <property type="match status" value="1"/>
</dbReference>
<dbReference type="PANTHER" id="PTHR43850">
    <property type="entry name" value="ABC TRANSPORTER ATP-BINDING PROTEIN MA_4021-RELATED"/>
    <property type="match status" value="1"/>
</dbReference>
<dbReference type="Pfam" id="PF00005">
    <property type="entry name" value="ABC_tran"/>
    <property type="match status" value="1"/>
</dbReference>
<organism evidence="4 5">
    <name type="scientific">Thermocladium modestius</name>
    <dbReference type="NCBI Taxonomy" id="62609"/>
    <lineage>
        <taxon>Archaea</taxon>
        <taxon>Thermoproteota</taxon>
        <taxon>Thermoprotei</taxon>
        <taxon>Thermoproteales</taxon>
        <taxon>Thermoproteaceae</taxon>
        <taxon>Thermocladium</taxon>
    </lineage>
</organism>
<feature type="domain" description="ABC transporter" evidence="3">
    <location>
        <begin position="2"/>
        <end position="223"/>
    </location>
</feature>
<keyword evidence="5" id="KW-1185">Reference proteome</keyword>
<sequence length="259" mass="28140">MIELRDTTISVGGGAFVVRNVNMEVNGKAVLIGPNGSGKSTLLRAICGLIPYEGSIKIDGMEVNEVRGYTPLSCNLSEIYQMALTISGLLEILEDVKGVDRREFKGILGRFNISYESIEKKPVFGLSAGQSAIVKLALALASRPKIVIADEPFENVDPARRLMVSSLLMEYGEEGMIVTHELDMLRRFSGYDAYLVIEGVVYGPIQVERLLRASIIAGESKDALIEVTVGGARYSIVEGGEGVKFSDMGSLNRLYGLLR</sequence>
<keyword evidence="1" id="KW-0547">Nucleotide-binding</keyword>
<dbReference type="OrthoDB" id="18209at2157"/>
<dbReference type="InterPro" id="IPR027417">
    <property type="entry name" value="P-loop_NTPase"/>
</dbReference>
<dbReference type="GO" id="GO:0005524">
    <property type="term" value="F:ATP binding"/>
    <property type="evidence" value="ECO:0007669"/>
    <property type="project" value="UniProtKB-KW"/>
</dbReference>
<dbReference type="InterPro" id="IPR003439">
    <property type="entry name" value="ABC_transporter-like_ATP-bd"/>
</dbReference>
<accession>A0A830GW14</accession>
<dbReference type="Gene3D" id="3.40.50.300">
    <property type="entry name" value="P-loop containing nucleotide triphosphate hydrolases"/>
    <property type="match status" value="1"/>
</dbReference>
<dbReference type="InterPro" id="IPR003593">
    <property type="entry name" value="AAA+_ATPase"/>
</dbReference>
<dbReference type="Proteomes" id="UP000610960">
    <property type="component" value="Unassembled WGS sequence"/>
</dbReference>
<reference evidence="4" key="2">
    <citation type="submission" date="2020-09" db="EMBL/GenBank/DDBJ databases">
        <authorList>
            <person name="Sun Q."/>
            <person name="Ohkuma M."/>
        </authorList>
    </citation>
    <scope>NUCLEOTIDE SEQUENCE</scope>
    <source>
        <strain evidence="4">JCM 10088</strain>
    </source>
</reference>
<reference evidence="4" key="1">
    <citation type="journal article" date="2014" name="Int. J. Syst. Evol. Microbiol.">
        <title>Complete genome sequence of Corynebacterium casei LMG S-19264T (=DSM 44701T), isolated from a smear-ripened cheese.</title>
        <authorList>
            <consortium name="US DOE Joint Genome Institute (JGI-PGF)"/>
            <person name="Walter F."/>
            <person name="Albersmeier A."/>
            <person name="Kalinowski J."/>
            <person name="Ruckert C."/>
        </authorList>
    </citation>
    <scope>NUCLEOTIDE SEQUENCE</scope>
    <source>
        <strain evidence="4">JCM 10088</strain>
    </source>
</reference>
<proteinExistence type="predicted"/>